<dbReference type="GO" id="GO:0004803">
    <property type="term" value="F:transposase activity"/>
    <property type="evidence" value="ECO:0007669"/>
    <property type="project" value="InterPro"/>
</dbReference>
<keyword evidence="4" id="KW-1185">Reference proteome</keyword>
<proteinExistence type="predicted"/>
<dbReference type="STRING" id="1586287.BBK82_07460"/>
<accession>A0A1B2HDY2</accession>
<dbReference type="PANTHER" id="PTHR30007:SF0">
    <property type="entry name" value="TRANSPOSASE"/>
    <property type="match status" value="1"/>
</dbReference>
<dbReference type="AlphaFoldDB" id="A0A1B2HDY2"/>
<gene>
    <name evidence="3" type="ORF">BBK82_07460</name>
</gene>
<evidence type="ECO:0000259" key="2">
    <source>
        <dbReference type="Pfam" id="PF13340"/>
    </source>
</evidence>
<dbReference type="OrthoDB" id="4559615at2"/>
<dbReference type="PANTHER" id="PTHR30007">
    <property type="entry name" value="PHP DOMAIN PROTEIN"/>
    <property type="match status" value="1"/>
</dbReference>
<reference evidence="3 4" key="1">
    <citation type="submission" date="2016-07" db="EMBL/GenBank/DDBJ databases">
        <title>Complete genome sequence of the Lentzea guizhouensis DHS C013.</title>
        <authorList>
            <person name="Cao C."/>
        </authorList>
    </citation>
    <scope>NUCLEOTIDE SEQUENCE [LARGE SCALE GENOMIC DNA]</scope>
    <source>
        <strain evidence="3 4">DHS C013</strain>
    </source>
</reference>
<feature type="domain" description="Transposase IS4-like" evidence="1">
    <location>
        <begin position="113"/>
        <end position="265"/>
    </location>
</feature>
<dbReference type="EMBL" id="CP016793">
    <property type="protein sequence ID" value="ANZ35941.1"/>
    <property type="molecule type" value="Genomic_DNA"/>
</dbReference>
<dbReference type="NCBIfam" id="NF033580">
    <property type="entry name" value="transpos_IS5_3"/>
    <property type="match status" value="1"/>
</dbReference>
<dbReference type="InterPro" id="IPR025161">
    <property type="entry name" value="IS402-like_dom"/>
</dbReference>
<dbReference type="KEGG" id="led:BBK82_07460"/>
<evidence type="ECO:0000259" key="1">
    <source>
        <dbReference type="Pfam" id="PF01609"/>
    </source>
</evidence>
<dbReference type="Pfam" id="PF13340">
    <property type="entry name" value="DUF4096"/>
    <property type="match status" value="1"/>
</dbReference>
<dbReference type="InterPro" id="IPR002559">
    <property type="entry name" value="Transposase_11"/>
</dbReference>
<dbReference type="Pfam" id="PF01609">
    <property type="entry name" value="DDE_Tnp_1"/>
    <property type="match status" value="1"/>
</dbReference>
<dbReference type="GO" id="GO:0006313">
    <property type="term" value="P:DNA transposition"/>
    <property type="evidence" value="ECO:0007669"/>
    <property type="project" value="InterPro"/>
</dbReference>
<protein>
    <submittedName>
        <fullName evidence="3">Transposase</fullName>
    </submittedName>
</protein>
<evidence type="ECO:0000313" key="4">
    <source>
        <dbReference type="Proteomes" id="UP000093053"/>
    </source>
</evidence>
<name>A0A1B2HDY2_9PSEU</name>
<sequence length="281" mass="31636">MARRPVTRRRRRYPSDTTDAEWSLIEPLLPVPASHTPRGGRPEAHERRAIVDAIRYIVDNGAKWRSLPGDFPPWQTVHGFYTRWAAAGVLARIADELRARIRTARGYAARAVTVVIDSQSVKAAETVAKTSRGYDAAKKVNGRKRAVVVDLGGLPLTMMVVPANMTDRDIARELLFRLRLTSPHVVQVYADSAYSGALVGWAQTFLGMRITVVNRPPGATGFVLLPRRWVVERTLSWLLRARRNVRDYERLPQHSEAALTWSAIILMARRLTRTIARSRAT</sequence>
<dbReference type="GO" id="GO:0003677">
    <property type="term" value="F:DNA binding"/>
    <property type="evidence" value="ECO:0007669"/>
    <property type="project" value="InterPro"/>
</dbReference>
<organism evidence="3 4">
    <name type="scientific">Lentzea guizhouensis</name>
    <dbReference type="NCBI Taxonomy" id="1586287"/>
    <lineage>
        <taxon>Bacteria</taxon>
        <taxon>Bacillati</taxon>
        <taxon>Actinomycetota</taxon>
        <taxon>Actinomycetes</taxon>
        <taxon>Pseudonocardiales</taxon>
        <taxon>Pseudonocardiaceae</taxon>
        <taxon>Lentzea</taxon>
    </lineage>
</organism>
<dbReference type="Proteomes" id="UP000093053">
    <property type="component" value="Chromosome"/>
</dbReference>
<evidence type="ECO:0000313" key="3">
    <source>
        <dbReference type="EMBL" id="ANZ35941.1"/>
    </source>
</evidence>
<feature type="domain" description="Insertion element IS402-like" evidence="2">
    <location>
        <begin position="18"/>
        <end position="93"/>
    </location>
</feature>